<evidence type="ECO:0000313" key="2">
    <source>
        <dbReference type="EMBL" id="APC97105.1"/>
    </source>
</evidence>
<proteinExistence type="predicted"/>
<keyword evidence="3" id="KW-1185">Reference proteome</keyword>
<dbReference type="Proteomes" id="UP000182521">
    <property type="component" value="Chromosome"/>
</dbReference>
<dbReference type="KEGG" id="frc:KX01_760"/>
<sequence>MLKVWRTEDLEVKRLSDPQVDGKGFSYPTEASPSVTSRGGPS</sequence>
<dbReference type="AlphaFoldDB" id="A0A1J0KTM4"/>
<dbReference type="EMBL" id="CP009654">
    <property type="protein sequence ID" value="APC97105.1"/>
    <property type="molecule type" value="Genomic_DNA"/>
</dbReference>
<accession>A0A1J0KTM4</accession>
<evidence type="ECO:0000313" key="3">
    <source>
        <dbReference type="Proteomes" id="UP000182521"/>
    </source>
</evidence>
<name>A0A1J0KTM4_9GAMM</name>
<protein>
    <submittedName>
        <fullName evidence="2">Uncharacterized protein</fullName>
    </submittedName>
</protein>
<gene>
    <name evidence="2" type="ORF">KX01_760</name>
</gene>
<feature type="region of interest" description="Disordered" evidence="1">
    <location>
        <begin position="17"/>
        <end position="42"/>
    </location>
</feature>
<feature type="compositionally biased region" description="Polar residues" evidence="1">
    <location>
        <begin position="29"/>
        <end position="42"/>
    </location>
</feature>
<organism evidence="2 3">
    <name type="scientific">Francisella frigiditurris</name>
    <dbReference type="NCBI Taxonomy" id="1542390"/>
    <lineage>
        <taxon>Bacteria</taxon>
        <taxon>Pseudomonadati</taxon>
        <taxon>Pseudomonadota</taxon>
        <taxon>Gammaproteobacteria</taxon>
        <taxon>Thiotrichales</taxon>
        <taxon>Francisellaceae</taxon>
        <taxon>Francisella</taxon>
    </lineage>
</organism>
<reference evidence="3" key="1">
    <citation type="submission" date="2014-10" db="EMBL/GenBank/DDBJ databases">
        <authorList>
            <person name="Kuske C.R."/>
            <person name="Challacombe J.F."/>
            <person name="Daligault H.E."/>
            <person name="Davenport K.W."/>
            <person name="Johnson S.L."/>
            <person name="Siddaramappa S."/>
            <person name="Petersen J.M."/>
        </authorList>
    </citation>
    <scope>NUCLEOTIDE SEQUENCE [LARGE SCALE GENOMIC DNA]</scope>
    <source>
        <strain evidence="3">CA97-1460</strain>
    </source>
</reference>
<evidence type="ECO:0000256" key="1">
    <source>
        <dbReference type="SAM" id="MobiDB-lite"/>
    </source>
</evidence>